<dbReference type="Proteomes" id="UP000297900">
    <property type="component" value="Unassembled WGS sequence"/>
</dbReference>
<dbReference type="RefSeq" id="WP_135152002.1">
    <property type="nucleotide sequence ID" value="NZ_SOMN01000010.1"/>
</dbReference>
<protein>
    <recommendedName>
        <fullName evidence="3">Glycosyltransferase family 2 protein</fullName>
    </recommendedName>
</protein>
<keyword evidence="2" id="KW-1185">Reference proteome</keyword>
<sequence>MQIDLILVWPNNCDYPLWRQFIRDNRNRLNRVIIVFTEINEPPNFQEFVQKNMMEDNITFVTNRDHYADEDWRNVATNEALKYSDSEWVWFTEQDFIINDSNFWEVVQQLATVEKSIAVYQDTGAPSGFLQRIHPCCWFLHKTILSQIKKDFSAKPPEYDHFGCIQKQLHEKGILTAVIPQYTYLHLNGLSYNWRLVQNGQEPIDYRPEQFKLWLTECLKVRVPLNDSWKKTARKIAYEVVIADELDPI</sequence>
<dbReference type="EMBL" id="SOMN01000010">
    <property type="protein sequence ID" value="TFE27177.1"/>
    <property type="molecule type" value="Genomic_DNA"/>
</dbReference>
<evidence type="ECO:0008006" key="3">
    <source>
        <dbReference type="Google" id="ProtNLM"/>
    </source>
</evidence>
<accession>A0A4Y8M076</accession>
<proteinExistence type="predicted"/>
<name>A0A4Y8M076_9BACL</name>
<dbReference type="AlphaFoldDB" id="A0A4Y8M076"/>
<comment type="caution">
    <text evidence="1">The sequence shown here is derived from an EMBL/GenBank/DDBJ whole genome shotgun (WGS) entry which is preliminary data.</text>
</comment>
<reference evidence="1 2" key="1">
    <citation type="submission" date="2019-03" db="EMBL/GenBank/DDBJ databases">
        <title>Cohnella endophytica sp. nov., a novel endophytic bacterium isolated from bark of Sonneratia apetala.</title>
        <authorList>
            <person name="Tuo L."/>
        </authorList>
    </citation>
    <scope>NUCLEOTIDE SEQUENCE [LARGE SCALE GENOMIC DNA]</scope>
    <source>
        <strain evidence="1 2">CCTCC AB 208254</strain>
    </source>
</reference>
<evidence type="ECO:0000313" key="2">
    <source>
        <dbReference type="Proteomes" id="UP000297900"/>
    </source>
</evidence>
<organism evidence="1 2">
    <name type="scientific">Cohnella luojiensis</name>
    <dbReference type="NCBI Taxonomy" id="652876"/>
    <lineage>
        <taxon>Bacteria</taxon>
        <taxon>Bacillati</taxon>
        <taxon>Bacillota</taxon>
        <taxon>Bacilli</taxon>
        <taxon>Bacillales</taxon>
        <taxon>Paenibacillaceae</taxon>
        <taxon>Cohnella</taxon>
    </lineage>
</organism>
<evidence type="ECO:0000313" key="1">
    <source>
        <dbReference type="EMBL" id="TFE27177.1"/>
    </source>
</evidence>
<gene>
    <name evidence="1" type="ORF">E2980_09740</name>
</gene>
<dbReference type="SUPFAM" id="SSF53448">
    <property type="entry name" value="Nucleotide-diphospho-sugar transferases"/>
    <property type="match status" value="1"/>
</dbReference>
<dbReference type="InterPro" id="IPR029044">
    <property type="entry name" value="Nucleotide-diphossugar_trans"/>
</dbReference>